<accession>A0A834LG68</accession>
<evidence type="ECO:0000256" key="1">
    <source>
        <dbReference type="SAM" id="MobiDB-lite"/>
    </source>
</evidence>
<dbReference type="SUPFAM" id="SSF53474">
    <property type="entry name" value="alpha/beta-Hydrolases"/>
    <property type="match status" value="1"/>
</dbReference>
<proteinExistence type="predicted"/>
<evidence type="ECO:0008006" key="4">
    <source>
        <dbReference type="Google" id="ProtNLM"/>
    </source>
</evidence>
<gene>
    <name evidence="2" type="ORF">RHSIM_Rhsim08G0118700</name>
</gene>
<comment type="caution">
    <text evidence="2">The sequence shown here is derived from an EMBL/GenBank/DDBJ whole genome shotgun (WGS) entry which is preliminary data.</text>
</comment>
<dbReference type="AlphaFoldDB" id="A0A834LG68"/>
<name>A0A834LG68_RHOSS</name>
<feature type="compositionally biased region" description="Pro residues" evidence="1">
    <location>
        <begin position="95"/>
        <end position="105"/>
    </location>
</feature>
<organism evidence="2 3">
    <name type="scientific">Rhododendron simsii</name>
    <name type="common">Sims's rhododendron</name>
    <dbReference type="NCBI Taxonomy" id="118357"/>
    <lineage>
        <taxon>Eukaryota</taxon>
        <taxon>Viridiplantae</taxon>
        <taxon>Streptophyta</taxon>
        <taxon>Embryophyta</taxon>
        <taxon>Tracheophyta</taxon>
        <taxon>Spermatophyta</taxon>
        <taxon>Magnoliopsida</taxon>
        <taxon>eudicotyledons</taxon>
        <taxon>Gunneridae</taxon>
        <taxon>Pentapetalae</taxon>
        <taxon>asterids</taxon>
        <taxon>Ericales</taxon>
        <taxon>Ericaceae</taxon>
        <taxon>Ericoideae</taxon>
        <taxon>Rhodoreae</taxon>
        <taxon>Rhododendron</taxon>
    </lineage>
</organism>
<reference evidence="2" key="1">
    <citation type="submission" date="2019-11" db="EMBL/GenBank/DDBJ databases">
        <authorList>
            <person name="Liu Y."/>
            <person name="Hou J."/>
            <person name="Li T.-Q."/>
            <person name="Guan C.-H."/>
            <person name="Wu X."/>
            <person name="Wu H.-Z."/>
            <person name="Ling F."/>
            <person name="Zhang R."/>
            <person name="Shi X.-G."/>
            <person name="Ren J.-P."/>
            <person name="Chen E.-F."/>
            <person name="Sun J.-M."/>
        </authorList>
    </citation>
    <scope>NUCLEOTIDE SEQUENCE</scope>
    <source>
        <strain evidence="2">Adult_tree_wgs_1</strain>
        <tissue evidence="2">Leaves</tissue>
    </source>
</reference>
<dbReference type="InterPro" id="IPR008547">
    <property type="entry name" value="DUF829_TMEM53"/>
</dbReference>
<dbReference type="PANTHER" id="PTHR12265">
    <property type="entry name" value="TRANSMEMBRANE PROTEIN 53"/>
    <property type="match status" value="1"/>
</dbReference>
<feature type="compositionally biased region" description="Pro residues" evidence="1">
    <location>
        <begin position="384"/>
        <end position="395"/>
    </location>
</feature>
<feature type="compositionally biased region" description="Pro residues" evidence="1">
    <location>
        <begin position="115"/>
        <end position="129"/>
    </location>
</feature>
<evidence type="ECO:0000313" key="3">
    <source>
        <dbReference type="Proteomes" id="UP000626092"/>
    </source>
</evidence>
<dbReference type="Pfam" id="PF05705">
    <property type="entry name" value="DUF829"/>
    <property type="match status" value="2"/>
</dbReference>
<protein>
    <recommendedName>
        <fullName evidence="4">Transmembrane protein 53</fullName>
    </recommendedName>
</protein>
<keyword evidence="3" id="KW-1185">Reference proteome</keyword>
<dbReference type="EMBL" id="WJXA01000008">
    <property type="protein sequence ID" value="KAF7134785.1"/>
    <property type="molecule type" value="Genomic_DNA"/>
</dbReference>
<dbReference type="Proteomes" id="UP000626092">
    <property type="component" value="Unassembled WGS sequence"/>
</dbReference>
<evidence type="ECO:0000313" key="2">
    <source>
        <dbReference type="EMBL" id="KAF7134785.1"/>
    </source>
</evidence>
<dbReference type="OrthoDB" id="77878at2759"/>
<feature type="region of interest" description="Disordered" evidence="1">
    <location>
        <begin position="88"/>
        <end position="134"/>
    </location>
</feature>
<dbReference type="PANTHER" id="PTHR12265:SF11">
    <property type="entry name" value="ALPHA_BETA-HYDROLASES SUPERFAMILY PROTEIN"/>
    <property type="match status" value="1"/>
</dbReference>
<sequence length="732" mass="80619">MIDEMLESFTDLRYAFCDGVGEGQQDDEKENKDAEVPTLAITNGSLVSDSDPFRISKTMEASVRILNSPLLNRQLSTSFLLKPHPLKCPRGRLPYNPPPRSPPPRIVAISANPHFPNPSPSSFPPPSSAPCPNSTPLRSFQSLSTNNFAPTVADSTNKSFEWNLARKVNGGDVGLVGGKGPLVTVVLLGWLGAKAKHLKRYVEMYNGRGMNAVTFVTSVNDVLSSDMGRKLEERVAGLAQELGSWLAESGNDGRERMLIFHTFSNTGWLAKNLWSLLCRNGKLLHCISVSHHQNPTIQKAGDRLRTVSPLNPFEFSKTMVALEASVRIILNSSLLNRHLPNSVLLKPHPPRCRLPINPLPNSLSTRILAISSNPRFPNPSHSTSPPPSSAPPPNSTPSTSFQSLSTNNFAPFLADSTAKSFEWNLALNVNGVGDVGVAGGRGPIVTVVLLGWLGAKPKHLKRYAEMYNARGIHAVTFVASVNNVLSFDLGRKLEGRVAAFAQELGSWLAETEKDGRQRLLLFHTFSNTGWLAWVNHFFELIVSYGAILENLHGREDLLMKIKGCIVDSGGDPNIDPKVWAAGFTTALLKKRSSSASTSSEAGEVIETEAGLRKTQQNEPWLIETMLLIAFEKLFSFLLNLPDVNERLKKVICTLSKKQPPCPQLYLYSTADKVIPSQAVELFIEEQRSMGRKVWSFNFGSSPHVDHYRTFPKIYSSQLQSFLEECLATVNKH</sequence>
<dbReference type="InterPro" id="IPR029058">
    <property type="entry name" value="AB_hydrolase_fold"/>
</dbReference>
<feature type="region of interest" description="Disordered" evidence="1">
    <location>
        <begin position="374"/>
        <end position="401"/>
    </location>
</feature>